<dbReference type="AlphaFoldDB" id="D6Z765"/>
<organism evidence="6 7">
    <name type="scientific">Desulfurivibrio alkaliphilus (strain DSM 19089 / UNIQEM U267 / AHT2)</name>
    <dbReference type="NCBI Taxonomy" id="589865"/>
    <lineage>
        <taxon>Bacteria</taxon>
        <taxon>Pseudomonadati</taxon>
        <taxon>Thermodesulfobacteriota</taxon>
        <taxon>Desulfobulbia</taxon>
        <taxon>Desulfobulbales</taxon>
        <taxon>Desulfobulbaceae</taxon>
        <taxon>Desulfurivibrio</taxon>
    </lineage>
</organism>
<dbReference type="PANTHER" id="PTHR30258:SF2">
    <property type="entry name" value="COMG OPERON PROTEIN 1"/>
    <property type="match status" value="1"/>
</dbReference>
<protein>
    <submittedName>
        <fullName evidence="6">Type II secretion system protein E</fullName>
    </submittedName>
</protein>
<dbReference type="GO" id="GO:0005886">
    <property type="term" value="C:plasma membrane"/>
    <property type="evidence" value="ECO:0007669"/>
    <property type="project" value="TreeGrafter"/>
</dbReference>
<dbReference type="InterPro" id="IPR001482">
    <property type="entry name" value="T2SS/T4SS_dom"/>
</dbReference>
<keyword evidence="7" id="KW-1185">Reference proteome</keyword>
<keyword evidence="3" id="KW-0067">ATP-binding</keyword>
<evidence type="ECO:0000313" key="7">
    <source>
        <dbReference type="Proteomes" id="UP000001508"/>
    </source>
</evidence>
<name>D6Z765_DESAT</name>
<reference evidence="7" key="1">
    <citation type="submission" date="2010-02" db="EMBL/GenBank/DDBJ databases">
        <title>Complete sequence of Desulfurivibrio alkaliphilus AHT2.</title>
        <authorList>
            <consortium name="US DOE Joint Genome Institute"/>
            <person name="Pitluck S."/>
            <person name="Chertkov O."/>
            <person name="Detter J.C."/>
            <person name="Han C."/>
            <person name="Tapia R."/>
            <person name="Larimer F."/>
            <person name="Land M."/>
            <person name="Hauser L."/>
            <person name="Kyrpides N."/>
            <person name="Mikhailova N."/>
            <person name="Sorokin D.Y."/>
            <person name="Muyzer G."/>
            <person name="Woyke T."/>
        </authorList>
    </citation>
    <scope>NUCLEOTIDE SEQUENCE [LARGE SCALE GENOMIC DNA]</scope>
    <source>
        <strain evidence="7">DSM 19089 / UNIQEM U267 / AHT2</strain>
    </source>
</reference>
<dbReference type="eggNOG" id="COG2804">
    <property type="taxonomic scope" value="Bacteria"/>
</dbReference>
<accession>D6Z765</accession>
<dbReference type="Pfam" id="PF00437">
    <property type="entry name" value="T2SSE"/>
    <property type="match status" value="1"/>
</dbReference>
<evidence type="ECO:0000259" key="5">
    <source>
        <dbReference type="Pfam" id="PF05157"/>
    </source>
</evidence>
<proteinExistence type="inferred from homology"/>
<evidence type="ECO:0000256" key="3">
    <source>
        <dbReference type="ARBA" id="ARBA00022840"/>
    </source>
</evidence>
<dbReference type="InterPro" id="IPR027417">
    <property type="entry name" value="P-loop_NTPase"/>
</dbReference>
<gene>
    <name evidence="6" type="ordered locus">DaAHT2_2387</name>
</gene>
<dbReference type="SUPFAM" id="SSF52540">
    <property type="entry name" value="P-loop containing nucleoside triphosphate hydrolases"/>
    <property type="match status" value="1"/>
</dbReference>
<sequence length="566" mass="61865">MLKTRKKLGDMLVESGLLTADQLQQVLSGQRRSQLRLGDYLIQQNIVPEEEIIRVLGTQLHISRYDSDKNPVTPEAAKILPRDMAMKYKVAPLGQDAFVVRIAMVDPLDIAALDAVEGHTGLEVEPLICAQSEFPLLINGIYGFHSAVSEVLREVEGEVEVGPEEQESDAVALGVLQDIAGAAPVIRLVNSILSQAVQEGASDIHISPEKNRAQVRLRIDGKLHEIPPPPRNLIPGIISRIKVLAGMDIANVRIPQDGRFNIKVDNKEINIRASTLPTIYGENLVLRLLFVSSGPLTMDNLGLSGEDHRKIMRMIKQPYGLVLSVGPTGSGKSSSLCAFLLEIMSPEINIVTLEDPVEYRLDGVRQVQLNRKAGMTFASGLRSILRQDPDVVLVGETRDAETAQITTQAALTGHLVFTTLHTNDAVSTISRLQNMGIEPFLVASSLVGIIAQRLVRRLCPQCAEPYQPAPEILEFWDLHNRAGTQFKKPVGCSLCMNSGYRGRVGIYEVLVVDGEVQEMILNHKSNAEIVSHLRGQGKLVLLKEAAADKIAAGVTSFEEAARTVLT</sequence>
<dbReference type="PANTHER" id="PTHR30258">
    <property type="entry name" value="TYPE II SECRETION SYSTEM PROTEIN GSPE-RELATED"/>
    <property type="match status" value="1"/>
</dbReference>
<dbReference type="GO" id="GO:0005524">
    <property type="term" value="F:ATP binding"/>
    <property type="evidence" value="ECO:0007669"/>
    <property type="project" value="UniProtKB-KW"/>
</dbReference>
<feature type="domain" description="Type II secretion system protein GspE N-terminal" evidence="5">
    <location>
        <begin position="65"/>
        <end position="144"/>
    </location>
</feature>
<dbReference type="EMBL" id="CP001940">
    <property type="protein sequence ID" value="ADH87052.1"/>
    <property type="molecule type" value="Genomic_DNA"/>
</dbReference>
<dbReference type="Gene3D" id="3.40.50.300">
    <property type="entry name" value="P-loop containing nucleotide triphosphate hydrolases"/>
    <property type="match status" value="1"/>
</dbReference>
<evidence type="ECO:0000256" key="2">
    <source>
        <dbReference type="ARBA" id="ARBA00022741"/>
    </source>
</evidence>
<dbReference type="Gene3D" id="3.30.300.160">
    <property type="entry name" value="Type II secretion system, protein E, N-terminal domain"/>
    <property type="match status" value="1"/>
</dbReference>
<dbReference type="Gene3D" id="3.30.450.90">
    <property type="match status" value="1"/>
</dbReference>
<dbReference type="InterPro" id="IPR007831">
    <property type="entry name" value="T2SS_GspE_N"/>
</dbReference>
<dbReference type="CDD" id="cd01129">
    <property type="entry name" value="PulE-GspE-like"/>
    <property type="match status" value="1"/>
</dbReference>
<evidence type="ECO:0000313" key="6">
    <source>
        <dbReference type="EMBL" id="ADH87052.1"/>
    </source>
</evidence>
<dbReference type="InterPro" id="IPR037257">
    <property type="entry name" value="T2SS_E_N_sf"/>
</dbReference>
<dbReference type="InParanoid" id="D6Z765"/>
<dbReference type="SUPFAM" id="SSF160246">
    <property type="entry name" value="EspE N-terminal domain-like"/>
    <property type="match status" value="1"/>
</dbReference>
<dbReference type="GO" id="GO:0016887">
    <property type="term" value="F:ATP hydrolysis activity"/>
    <property type="evidence" value="ECO:0007669"/>
    <property type="project" value="TreeGrafter"/>
</dbReference>
<dbReference type="STRING" id="589865.DaAHT2_2387"/>
<keyword evidence="2" id="KW-0547">Nucleotide-binding</keyword>
<dbReference type="KEGG" id="dak:DaAHT2_2387"/>
<dbReference type="RefSeq" id="WP_013164565.1">
    <property type="nucleotide sequence ID" value="NC_014216.1"/>
</dbReference>
<dbReference type="HOGENOM" id="CLU_013446_10_6_7"/>
<feature type="domain" description="Bacterial type II secretion system protein E" evidence="4">
    <location>
        <begin position="180"/>
        <end position="562"/>
    </location>
</feature>
<comment type="similarity">
    <text evidence="1">Belongs to the GSP E family.</text>
</comment>
<dbReference type="Proteomes" id="UP000001508">
    <property type="component" value="Chromosome"/>
</dbReference>
<dbReference type="OrthoDB" id="9805147at2"/>
<evidence type="ECO:0000256" key="1">
    <source>
        <dbReference type="ARBA" id="ARBA00006611"/>
    </source>
</evidence>
<evidence type="ECO:0000259" key="4">
    <source>
        <dbReference type="Pfam" id="PF00437"/>
    </source>
</evidence>
<dbReference type="Pfam" id="PF05157">
    <property type="entry name" value="MshEN"/>
    <property type="match status" value="1"/>
</dbReference>